<evidence type="ECO:0000256" key="3">
    <source>
        <dbReference type="ARBA" id="ARBA00022989"/>
    </source>
</evidence>
<proteinExistence type="predicted"/>
<dbReference type="GO" id="GO:0016020">
    <property type="term" value="C:membrane"/>
    <property type="evidence" value="ECO:0007669"/>
    <property type="project" value="UniProtKB-SubCell"/>
</dbReference>
<sequence length="162" mass="18124">MNLNVVDYGIIIVIAMFAYRGYSSGLINQITSLLAMICGIYFASEQYKIFAEVISAKFDLSMGVSQILAFSLLLIIVSLIINYLGYLIDEFLDLIFLSIIDDIAGTIFGIIKGLAIIYIILLIISNLPIDFLEQQVSNSYFASMLLNNLNPLFTERIEDLIN</sequence>
<gene>
    <name evidence="6" type="ORF">JOC47_001375</name>
</gene>
<feature type="transmembrane region" description="Helical" evidence="5">
    <location>
        <begin position="94"/>
        <end position="124"/>
    </location>
</feature>
<name>A0A938XVT9_9FIRM</name>
<accession>A0A938XVT9</accession>
<dbReference type="PANTHER" id="PTHR37306">
    <property type="entry name" value="COLICIN V PRODUCTION PROTEIN"/>
    <property type="match status" value="1"/>
</dbReference>
<dbReference type="PANTHER" id="PTHR37306:SF1">
    <property type="entry name" value="COLICIN V PRODUCTION PROTEIN"/>
    <property type="match status" value="1"/>
</dbReference>
<feature type="transmembrane region" description="Helical" evidence="5">
    <location>
        <begin position="26"/>
        <end position="43"/>
    </location>
</feature>
<evidence type="ECO:0000256" key="1">
    <source>
        <dbReference type="ARBA" id="ARBA00004141"/>
    </source>
</evidence>
<evidence type="ECO:0000313" key="7">
    <source>
        <dbReference type="Proteomes" id="UP000774000"/>
    </source>
</evidence>
<keyword evidence="7" id="KW-1185">Reference proteome</keyword>
<keyword evidence="3 5" id="KW-1133">Transmembrane helix</keyword>
<keyword evidence="4 5" id="KW-0472">Membrane</keyword>
<feature type="transmembrane region" description="Helical" evidence="5">
    <location>
        <begin position="64"/>
        <end position="88"/>
    </location>
</feature>
<evidence type="ECO:0000256" key="4">
    <source>
        <dbReference type="ARBA" id="ARBA00023136"/>
    </source>
</evidence>
<dbReference type="GO" id="GO:0009403">
    <property type="term" value="P:toxin biosynthetic process"/>
    <property type="evidence" value="ECO:0007669"/>
    <property type="project" value="InterPro"/>
</dbReference>
<organism evidence="6 7">
    <name type="scientific">Halanaerobacter jeridensis</name>
    <dbReference type="NCBI Taxonomy" id="706427"/>
    <lineage>
        <taxon>Bacteria</taxon>
        <taxon>Bacillati</taxon>
        <taxon>Bacillota</taxon>
        <taxon>Clostridia</taxon>
        <taxon>Halanaerobiales</taxon>
        <taxon>Halobacteroidaceae</taxon>
        <taxon>Halanaerobacter</taxon>
    </lineage>
</organism>
<dbReference type="EMBL" id="JAFBDQ010000005">
    <property type="protein sequence ID" value="MBM7556532.1"/>
    <property type="molecule type" value="Genomic_DNA"/>
</dbReference>
<comment type="caution">
    <text evidence="6">The sequence shown here is derived from an EMBL/GenBank/DDBJ whole genome shotgun (WGS) entry which is preliminary data.</text>
</comment>
<dbReference type="Pfam" id="PF02674">
    <property type="entry name" value="Colicin_V"/>
    <property type="match status" value="1"/>
</dbReference>
<evidence type="ECO:0000256" key="2">
    <source>
        <dbReference type="ARBA" id="ARBA00022692"/>
    </source>
</evidence>
<evidence type="ECO:0000256" key="5">
    <source>
        <dbReference type="SAM" id="Phobius"/>
    </source>
</evidence>
<protein>
    <submittedName>
        <fullName evidence="6">Membrane protein required for colicin V production</fullName>
    </submittedName>
</protein>
<keyword evidence="2 5" id="KW-0812">Transmembrane</keyword>
<dbReference type="Proteomes" id="UP000774000">
    <property type="component" value="Unassembled WGS sequence"/>
</dbReference>
<dbReference type="AlphaFoldDB" id="A0A938XVT9"/>
<evidence type="ECO:0000313" key="6">
    <source>
        <dbReference type="EMBL" id="MBM7556532.1"/>
    </source>
</evidence>
<reference evidence="6" key="1">
    <citation type="submission" date="2021-01" db="EMBL/GenBank/DDBJ databases">
        <title>Genomic Encyclopedia of Type Strains, Phase IV (KMG-IV): sequencing the most valuable type-strain genomes for metagenomic binning, comparative biology and taxonomic classification.</title>
        <authorList>
            <person name="Goeker M."/>
        </authorList>
    </citation>
    <scope>NUCLEOTIDE SEQUENCE</scope>
    <source>
        <strain evidence="6">DSM 23230</strain>
    </source>
</reference>
<dbReference type="RefSeq" id="WP_204701303.1">
    <property type="nucleotide sequence ID" value="NZ_JAFBDQ010000005.1"/>
</dbReference>
<dbReference type="InterPro" id="IPR003825">
    <property type="entry name" value="Colicin-V_CvpA"/>
</dbReference>
<comment type="subcellular location">
    <subcellularLocation>
        <location evidence="1">Membrane</location>
        <topology evidence="1">Multi-pass membrane protein</topology>
    </subcellularLocation>
</comment>